<dbReference type="GO" id="GO:0050660">
    <property type="term" value="F:flavin adenine dinucleotide binding"/>
    <property type="evidence" value="ECO:0007669"/>
    <property type="project" value="InterPro"/>
</dbReference>
<accession>A0A8H4KNZ2</accession>
<evidence type="ECO:0000259" key="6">
    <source>
        <dbReference type="Pfam" id="PF01266"/>
    </source>
</evidence>
<dbReference type="AlphaFoldDB" id="A0A8H4KNZ2"/>
<dbReference type="Proteomes" id="UP000605986">
    <property type="component" value="Unassembled WGS sequence"/>
</dbReference>
<name>A0A8H4KNZ2_9HYPO</name>
<evidence type="ECO:0000256" key="2">
    <source>
        <dbReference type="ARBA" id="ARBA00010989"/>
    </source>
</evidence>
<dbReference type="InterPro" id="IPR006076">
    <property type="entry name" value="FAD-dep_OxRdtase"/>
</dbReference>
<keyword evidence="3" id="KW-0285">Flavoprotein</keyword>
<dbReference type="PANTHER" id="PTHR10961:SF26">
    <property type="entry name" value="L-SACCHAROPINE OXIDASE"/>
    <property type="match status" value="1"/>
</dbReference>
<protein>
    <recommendedName>
        <fullName evidence="6">FAD dependent oxidoreductase domain-containing protein</fullName>
    </recommendedName>
</protein>
<evidence type="ECO:0000256" key="5">
    <source>
        <dbReference type="ARBA" id="ARBA00023002"/>
    </source>
</evidence>
<dbReference type="GO" id="GO:0051698">
    <property type="term" value="F:saccharopine oxidase activity"/>
    <property type="evidence" value="ECO:0007669"/>
    <property type="project" value="TreeGrafter"/>
</dbReference>
<comment type="similarity">
    <text evidence="2">Belongs to the MSOX/MTOX family.</text>
</comment>
<comment type="caution">
    <text evidence="7">The sequence shown here is derived from an EMBL/GenBank/DDBJ whole genome shotgun (WGS) entry which is preliminary data.</text>
</comment>
<feature type="domain" description="FAD dependent oxidoreductase" evidence="6">
    <location>
        <begin position="6"/>
        <end position="373"/>
    </location>
</feature>
<dbReference type="GO" id="GO:0008115">
    <property type="term" value="F:sarcosine oxidase activity"/>
    <property type="evidence" value="ECO:0007669"/>
    <property type="project" value="TreeGrafter"/>
</dbReference>
<reference evidence="7" key="1">
    <citation type="submission" date="2020-01" db="EMBL/GenBank/DDBJ databases">
        <title>Identification and distribution of gene clusters putatively required for synthesis of sphingolipid metabolism inhibitors in phylogenetically diverse species of the filamentous fungus Fusarium.</title>
        <authorList>
            <person name="Kim H.-S."/>
            <person name="Busman M."/>
            <person name="Brown D.W."/>
            <person name="Divon H."/>
            <person name="Uhlig S."/>
            <person name="Proctor R.H."/>
        </authorList>
    </citation>
    <scope>NUCLEOTIDE SEQUENCE</scope>
    <source>
        <strain evidence="7">NRRL 53441</strain>
    </source>
</reference>
<proteinExistence type="inferred from homology"/>
<dbReference type="Pfam" id="PF01266">
    <property type="entry name" value="DAO"/>
    <property type="match status" value="1"/>
</dbReference>
<keyword evidence="5" id="KW-0560">Oxidoreductase</keyword>
<sequence length="434" mass="48245">MSKPSVLIIGGGVFGTSTAYHLNRRGYTNVRVVDRFDAPSRDSAGTDLNKVIRADYTNPLYAQLGLETLAVWKDPDSLFRGLYRESGWIMGGHEETNQWLENAKTLADRNGRPGVEYLDVEQIRVKWPALTGEFPGWTNLYSPEAGWVPSGQALLRMATAAKENGVRYITGHAGQVKSLIYDNNGTCKGAIAANGDIHYADKVIVAAGAGLPALVEGARTDVKAETSVICVMQLNKHEIEKYKDIPIIDDFEQGIIFPPDENGLIKLCSVRLVTNFANHGYPGASVLHSVGDYPFDGCPREVEDEIRQFVREMIPELADRPFVHTRLCWDGMATDLNFRICPYPSTQSLYIATAGSNHGFKFLPIIGKYVADLLEDSLDEGLKDLWSWKFGKKPDDFQDPHPYPRRDLGQLTGWKGRNAPAGGKLPWTWSRSRL</sequence>
<dbReference type="OrthoDB" id="2219495at2759"/>
<evidence type="ECO:0000256" key="1">
    <source>
        <dbReference type="ARBA" id="ARBA00001974"/>
    </source>
</evidence>
<dbReference type="InterPro" id="IPR045170">
    <property type="entry name" value="MTOX"/>
</dbReference>
<gene>
    <name evidence="7" type="ORF">F53441_3952</name>
</gene>
<comment type="cofactor">
    <cofactor evidence="1">
        <name>FAD</name>
        <dbReference type="ChEBI" id="CHEBI:57692"/>
    </cofactor>
</comment>
<dbReference type="Gene3D" id="3.50.50.60">
    <property type="entry name" value="FAD/NAD(P)-binding domain"/>
    <property type="match status" value="1"/>
</dbReference>
<dbReference type="EMBL" id="JAADJG010000155">
    <property type="protein sequence ID" value="KAF4453356.1"/>
    <property type="molecule type" value="Genomic_DNA"/>
</dbReference>
<keyword evidence="8" id="KW-1185">Reference proteome</keyword>
<evidence type="ECO:0000256" key="3">
    <source>
        <dbReference type="ARBA" id="ARBA00022630"/>
    </source>
</evidence>
<organism evidence="7 8">
    <name type="scientific">Fusarium austroafricanum</name>
    <dbReference type="NCBI Taxonomy" id="2364996"/>
    <lineage>
        <taxon>Eukaryota</taxon>
        <taxon>Fungi</taxon>
        <taxon>Dikarya</taxon>
        <taxon>Ascomycota</taxon>
        <taxon>Pezizomycotina</taxon>
        <taxon>Sordariomycetes</taxon>
        <taxon>Hypocreomycetidae</taxon>
        <taxon>Hypocreales</taxon>
        <taxon>Nectriaceae</taxon>
        <taxon>Fusarium</taxon>
        <taxon>Fusarium concolor species complex</taxon>
    </lineage>
</organism>
<dbReference type="SUPFAM" id="SSF51905">
    <property type="entry name" value="FAD/NAD(P)-binding domain"/>
    <property type="match status" value="1"/>
</dbReference>
<dbReference type="PANTHER" id="PTHR10961">
    <property type="entry name" value="PEROXISOMAL SARCOSINE OXIDASE"/>
    <property type="match status" value="1"/>
</dbReference>
<evidence type="ECO:0000313" key="7">
    <source>
        <dbReference type="EMBL" id="KAF4453356.1"/>
    </source>
</evidence>
<dbReference type="Gene3D" id="3.30.9.10">
    <property type="entry name" value="D-Amino Acid Oxidase, subunit A, domain 2"/>
    <property type="match status" value="1"/>
</dbReference>
<keyword evidence="4" id="KW-0274">FAD</keyword>
<evidence type="ECO:0000256" key="4">
    <source>
        <dbReference type="ARBA" id="ARBA00022827"/>
    </source>
</evidence>
<dbReference type="InterPro" id="IPR036188">
    <property type="entry name" value="FAD/NAD-bd_sf"/>
</dbReference>
<evidence type="ECO:0000313" key="8">
    <source>
        <dbReference type="Proteomes" id="UP000605986"/>
    </source>
</evidence>